<name>A0AB34JZP8_PRYPA</name>
<evidence type="ECO:0008006" key="4">
    <source>
        <dbReference type="Google" id="ProtNLM"/>
    </source>
</evidence>
<comment type="caution">
    <text evidence="2">The sequence shown here is derived from an EMBL/GenBank/DDBJ whole genome shotgun (WGS) entry which is preliminary data.</text>
</comment>
<accession>A0AB34JZP8</accession>
<dbReference type="AlphaFoldDB" id="A0AB34JZP8"/>
<proteinExistence type="predicted"/>
<protein>
    <recommendedName>
        <fullName evidence="4">Protein xylosyltransferase</fullName>
    </recommendedName>
</protein>
<evidence type="ECO:0000313" key="2">
    <source>
        <dbReference type="EMBL" id="KAL1526483.1"/>
    </source>
</evidence>
<feature type="region of interest" description="Disordered" evidence="1">
    <location>
        <begin position="1"/>
        <end position="39"/>
    </location>
</feature>
<keyword evidence="3" id="KW-1185">Reference proteome</keyword>
<sequence length="780" mass="85868">MAPAGRPNAPRRPRDNKEESTTDASAREASPSHPLPGGVAELLQERDPLRGVHLREETCRGSELMALLRGGATPEYVRPLPPVSLPVPRSLLSFAERVAEVGISAALRRLVDHRSLPRDLSPSSARYASGPLETRYHARDKETSEFLASLHHHVAAHSRSAICGWDLFHSHLIVSVEPPDVALLFHAKEFPIEYVASSSGIHAVGAPAAGGTLDPRRGSKLSIFDANYSERNVLWLASTNRAYMILPHGEGFPVELLSPFAPYHFSTVSEAAFCPRAVCDVNYFPREDATSPHPAAAPPLADAVSLSVYAPYAQRIGGRAASQLDASDSLASPRGRRVRARRGDDAARAAAPSIPSEWQPSEEWCARRRTAQLDASRRFERLLAGQPAHAPRGRGLWAVLIGGESGSSMVQDPQRTRPGKWMGSHTSLQAIGRAYAQLAPVLGRDRVIVIAQLRETLEWLEAASESDEGCLRVAGATRHRALLQRRLEETRRDCALLLADGGADYDYEAVNSATVLRVLRGDDRDGAEGGGQGRPRGRVIPASATAVLVMLNSHGNAHPRNADSPNQGRDEHYTLFPYPAPESEQEALYATVAWAGDAEVMTAVPYGPRKYLWRLYATQLFQALLDVFTRHPHRQVVLLNQSCLAEGQARYLFHEPFVRAFRTDAWHVLHMSTAEQYEPSLGTFWECFLAEFARAVERPVLRITLGQVYNAAKAQYYAVNCDLKQHNEVVRADQQHSPFTPRSFGTPNIHEGRARDGRFMTDVAVWELLNELELEPGTGS</sequence>
<feature type="region of interest" description="Disordered" evidence="1">
    <location>
        <begin position="323"/>
        <end position="354"/>
    </location>
</feature>
<organism evidence="2 3">
    <name type="scientific">Prymnesium parvum</name>
    <name type="common">Toxic golden alga</name>
    <dbReference type="NCBI Taxonomy" id="97485"/>
    <lineage>
        <taxon>Eukaryota</taxon>
        <taxon>Haptista</taxon>
        <taxon>Haptophyta</taxon>
        <taxon>Prymnesiophyceae</taxon>
        <taxon>Prymnesiales</taxon>
        <taxon>Prymnesiaceae</taxon>
        <taxon>Prymnesium</taxon>
    </lineage>
</organism>
<evidence type="ECO:0000313" key="3">
    <source>
        <dbReference type="Proteomes" id="UP001515480"/>
    </source>
</evidence>
<feature type="region of interest" description="Disordered" evidence="1">
    <location>
        <begin position="555"/>
        <end position="574"/>
    </location>
</feature>
<dbReference type="Proteomes" id="UP001515480">
    <property type="component" value="Unassembled WGS sequence"/>
</dbReference>
<reference evidence="2 3" key="1">
    <citation type="journal article" date="2024" name="Science">
        <title>Giant polyketide synthase enzymes in the biosynthesis of giant marine polyether toxins.</title>
        <authorList>
            <person name="Fallon T.R."/>
            <person name="Shende V.V."/>
            <person name="Wierzbicki I.H."/>
            <person name="Pendleton A.L."/>
            <person name="Watervoot N.F."/>
            <person name="Auber R.P."/>
            <person name="Gonzalez D.J."/>
            <person name="Wisecaver J.H."/>
            <person name="Moore B.S."/>
        </authorList>
    </citation>
    <scope>NUCLEOTIDE SEQUENCE [LARGE SCALE GENOMIC DNA]</scope>
    <source>
        <strain evidence="2 3">12B1</strain>
    </source>
</reference>
<feature type="compositionally biased region" description="Low complexity" evidence="1">
    <location>
        <begin position="323"/>
        <end position="333"/>
    </location>
</feature>
<gene>
    <name evidence="2" type="ORF">AB1Y20_015193</name>
</gene>
<dbReference type="EMBL" id="JBGBPQ010000003">
    <property type="protein sequence ID" value="KAL1526483.1"/>
    <property type="molecule type" value="Genomic_DNA"/>
</dbReference>
<evidence type="ECO:0000256" key="1">
    <source>
        <dbReference type="SAM" id="MobiDB-lite"/>
    </source>
</evidence>